<dbReference type="GO" id="GO:0005507">
    <property type="term" value="F:copper ion binding"/>
    <property type="evidence" value="ECO:0007669"/>
    <property type="project" value="InterPro"/>
</dbReference>
<reference evidence="11" key="2">
    <citation type="submission" date="2020-02" db="EMBL/GenBank/DDBJ databases">
        <authorList>
            <person name="Gilchrist C.L.M."/>
            <person name="Chooi Y.-H."/>
        </authorList>
    </citation>
    <scope>NUCLEOTIDE SEQUENCE</scope>
    <source>
        <strain evidence="11">MST-FP2251</strain>
    </source>
</reference>
<keyword evidence="6" id="KW-0325">Glycoprotein</keyword>
<evidence type="ECO:0000259" key="10">
    <source>
        <dbReference type="Pfam" id="PF07732"/>
    </source>
</evidence>
<accession>A0AAD4CIF8</accession>
<dbReference type="InterPro" id="IPR033138">
    <property type="entry name" value="Cu_oxidase_CS"/>
</dbReference>
<evidence type="ECO:0000256" key="7">
    <source>
        <dbReference type="SAM" id="SignalP"/>
    </source>
</evidence>
<dbReference type="InterPro" id="IPR045087">
    <property type="entry name" value="Cu-oxidase_fam"/>
</dbReference>
<dbReference type="Pfam" id="PF00394">
    <property type="entry name" value="Cu-oxidase"/>
    <property type="match status" value="1"/>
</dbReference>
<sequence length="598" mass="65966">MKGVQATLGLLASTCLMQLAYCDTVKYEINLTWEDHEVAGAVRKTILMNGQFPGPTLRMKQGDDVEVLVNNSMPFGSTVHWHGIEQIGTPWSDGVPGLSQEAIQPGGEFLYKWKAVDYGAYIYHGHARGQVDDGMYGAIIIEPSESVEKPFEIITQNPDELDALREAELETKPIIISDWRPLTSEELWQVQVRSGIESYCASSVLINGKGSSMCLPQDRLNVLMTEEQKIILGNQQTVTDMGCLPPNDGLLGTFPRDPSLTPPGFYQGCSPSEGPVETFEVDAASQYRSWDIISMAGSSSLIFSIDEHPMYVYRIDGRYIEPLRVEAVNVPIGTRYSVFTKLDQSPGDYTVRVANVNANQIINGTAILSYKTADQSQQDTASSQPSINELGVGTNVTGTTVILNETNVIPFPVVKPATTADQTIILNVGQINASYRWEMGNASFPLENEDATPLLFNTSSIPAQYTVRTHNSTWVDLIINVTTIGQPAHPIHKHSNKYFVIGSGTSAWNYSSVAEAMQEIPQNFNFENPQIRDTFNTPASDFAPSWLAIRYQVVNPGPYLLHCHFQMHLSGGMALAFLDGVDAWPQVPEEYKIPVMNV</sequence>
<comment type="caution">
    <text evidence="11">The sequence shown here is derived from an EMBL/GenBank/DDBJ whole genome shotgun (WGS) entry which is preliminary data.</text>
</comment>
<dbReference type="CDD" id="cd13898">
    <property type="entry name" value="CuRO_3_Abr2_like"/>
    <property type="match status" value="1"/>
</dbReference>
<evidence type="ECO:0000259" key="8">
    <source>
        <dbReference type="Pfam" id="PF00394"/>
    </source>
</evidence>
<gene>
    <name evidence="11" type="ORF">FE257_010569</name>
</gene>
<proteinExistence type="inferred from homology"/>
<dbReference type="InterPro" id="IPR011707">
    <property type="entry name" value="Cu-oxidase-like_N"/>
</dbReference>
<name>A0AAD4CIF8_ASPNN</name>
<dbReference type="Gene3D" id="2.60.40.420">
    <property type="entry name" value="Cupredoxins - blue copper proteins"/>
    <property type="match status" value="3"/>
</dbReference>
<evidence type="ECO:0000256" key="5">
    <source>
        <dbReference type="ARBA" id="ARBA00023008"/>
    </source>
</evidence>
<evidence type="ECO:0000313" key="12">
    <source>
        <dbReference type="Proteomes" id="UP001194746"/>
    </source>
</evidence>
<feature type="signal peptide" evidence="7">
    <location>
        <begin position="1"/>
        <end position="22"/>
    </location>
</feature>
<organism evidence="11 12">
    <name type="scientific">Aspergillus nanangensis</name>
    <dbReference type="NCBI Taxonomy" id="2582783"/>
    <lineage>
        <taxon>Eukaryota</taxon>
        <taxon>Fungi</taxon>
        <taxon>Dikarya</taxon>
        <taxon>Ascomycota</taxon>
        <taxon>Pezizomycotina</taxon>
        <taxon>Eurotiomycetes</taxon>
        <taxon>Eurotiomycetidae</taxon>
        <taxon>Eurotiales</taxon>
        <taxon>Aspergillaceae</taxon>
        <taxon>Aspergillus</taxon>
        <taxon>Aspergillus subgen. Circumdati</taxon>
    </lineage>
</organism>
<dbReference type="PROSITE" id="PS00080">
    <property type="entry name" value="MULTICOPPER_OXIDASE2"/>
    <property type="match status" value="1"/>
</dbReference>
<dbReference type="GO" id="GO:0042440">
    <property type="term" value="P:pigment metabolic process"/>
    <property type="evidence" value="ECO:0007669"/>
    <property type="project" value="UniProtKB-ARBA"/>
</dbReference>
<keyword evidence="2" id="KW-0479">Metal-binding</keyword>
<feature type="domain" description="Plastocyanin-like" evidence="10">
    <location>
        <begin position="32"/>
        <end position="145"/>
    </location>
</feature>
<dbReference type="Proteomes" id="UP001194746">
    <property type="component" value="Unassembled WGS sequence"/>
</dbReference>
<dbReference type="CDD" id="cd13876">
    <property type="entry name" value="CuRO_2_Abr2_like"/>
    <property type="match status" value="1"/>
</dbReference>
<keyword evidence="5" id="KW-0186">Copper</keyword>
<evidence type="ECO:0008006" key="13">
    <source>
        <dbReference type="Google" id="ProtNLM"/>
    </source>
</evidence>
<dbReference type="InterPro" id="IPR011706">
    <property type="entry name" value="Cu-oxidase_C"/>
</dbReference>
<reference evidence="11" key="1">
    <citation type="journal article" date="2019" name="Beilstein J. Org. Chem.">
        <title>Nanangenines: drimane sesquiterpenoids as the dominant metabolite cohort of a novel Australian fungus, Aspergillus nanangensis.</title>
        <authorList>
            <person name="Lacey H.J."/>
            <person name="Gilchrist C.L.M."/>
            <person name="Crombie A."/>
            <person name="Kalaitzis J.A."/>
            <person name="Vuong D."/>
            <person name="Rutledge P.J."/>
            <person name="Turner P."/>
            <person name="Pitt J.I."/>
            <person name="Lacey E."/>
            <person name="Chooi Y.H."/>
            <person name="Piggott A.M."/>
        </authorList>
    </citation>
    <scope>NUCLEOTIDE SEQUENCE</scope>
    <source>
        <strain evidence="11">MST-FP2251</strain>
    </source>
</reference>
<dbReference type="PANTHER" id="PTHR11709">
    <property type="entry name" value="MULTI-COPPER OXIDASE"/>
    <property type="match status" value="1"/>
</dbReference>
<comment type="similarity">
    <text evidence="1">Belongs to the multicopper oxidase family.</text>
</comment>
<feature type="domain" description="Plastocyanin-like" evidence="8">
    <location>
        <begin position="172"/>
        <end position="372"/>
    </location>
</feature>
<protein>
    <recommendedName>
        <fullName evidence="13">L-ascorbate oxidase</fullName>
    </recommendedName>
</protein>
<dbReference type="FunFam" id="2.60.40.420:FF:000036">
    <property type="entry name" value="L-ascorbate oxidase"/>
    <property type="match status" value="1"/>
</dbReference>
<evidence type="ECO:0000256" key="4">
    <source>
        <dbReference type="ARBA" id="ARBA00023002"/>
    </source>
</evidence>
<dbReference type="SUPFAM" id="SSF49503">
    <property type="entry name" value="Cupredoxins"/>
    <property type="match status" value="3"/>
</dbReference>
<dbReference type="EMBL" id="VCAU01000067">
    <property type="protein sequence ID" value="KAF9887075.1"/>
    <property type="molecule type" value="Genomic_DNA"/>
</dbReference>
<evidence type="ECO:0000259" key="9">
    <source>
        <dbReference type="Pfam" id="PF07731"/>
    </source>
</evidence>
<dbReference type="PROSITE" id="PS00079">
    <property type="entry name" value="MULTICOPPER_OXIDASE1"/>
    <property type="match status" value="1"/>
</dbReference>
<dbReference type="Pfam" id="PF07732">
    <property type="entry name" value="Cu-oxidase_3"/>
    <property type="match status" value="1"/>
</dbReference>
<dbReference type="InterPro" id="IPR002355">
    <property type="entry name" value="Cu_oxidase_Cu_BS"/>
</dbReference>
<dbReference type="PANTHER" id="PTHR11709:SF488">
    <property type="entry name" value="LACCASE-RELATED"/>
    <property type="match status" value="1"/>
</dbReference>
<dbReference type="CDD" id="cd13850">
    <property type="entry name" value="CuRO_1_Abr2_like"/>
    <property type="match status" value="1"/>
</dbReference>
<evidence type="ECO:0000256" key="6">
    <source>
        <dbReference type="ARBA" id="ARBA00023180"/>
    </source>
</evidence>
<evidence type="ECO:0000313" key="11">
    <source>
        <dbReference type="EMBL" id="KAF9887075.1"/>
    </source>
</evidence>
<feature type="chain" id="PRO_5042013102" description="L-ascorbate oxidase" evidence="7">
    <location>
        <begin position="23"/>
        <end position="598"/>
    </location>
</feature>
<keyword evidence="12" id="KW-1185">Reference proteome</keyword>
<dbReference type="AlphaFoldDB" id="A0AAD4CIF8"/>
<keyword evidence="3 7" id="KW-0732">Signal</keyword>
<dbReference type="GO" id="GO:0052716">
    <property type="term" value="F:hydroquinone:oxygen oxidoreductase activity"/>
    <property type="evidence" value="ECO:0007669"/>
    <property type="project" value="UniProtKB-ARBA"/>
</dbReference>
<feature type="domain" description="Plastocyanin-like" evidence="9">
    <location>
        <begin position="463"/>
        <end position="580"/>
    </location>
</feature>
<evidence type="ECO:0000256" key="1">
    <source>
        <dbReference type="ARBA" id="ARBA00010609"/>
    </source>
</evidence>
<keyword evidence="4" id="KW-0560">Oxidoreductase</keyword>
<dbReference type="InterPro" id="IPR001117">
    <property type="entry name" value="Cu-oxidase_2nd"/>
</dbReference>
<dbReference type="Pfam" id="PF07731">
    <property type="entry name" value="Cu-oxidase_2"/>
    <property type="match status" value="1"/>
</dbReference>
<evidence type="ECO:0000256" key="3">
    <source>
        <dbReference type="ARBA" id="ARBA00022729"/>
    </source>
</evidence>
<dbReference type="InterPro" id="IPR008972">
    <property type="entry name" value="Cupredoxin"/>
</dbReference>
<dbReference type="FunFam" id="2.60.40.420:FF:000061">
    <property type="entry name" value="Laccase TilA"/>
    <property type="match status" value="1"/>
</dbReference>
<evidence type="ECO:0000256" key="2">
    <source>
        <dbReference type="ARBA" id="ARBA00022723"/>
    </source>
</evidence>